<dbReference type="GO" id="GO:0004722">
    <property type="term" value="F:protein serine/threonine phosphatase activity"/>
    <property type="evidence" value="ECO:0007669"/>
    <property type="project" value="UniProtKB-EC"/>
</dbReference>
<dbReference type="EC" id="3.1.3.16" evidence="4"/>
<name>A0A9N9X2Z0_PHACE</name>
<dbReference type="Proteomes" id="UP001153737">
    <property type="component" value="Chromosome 3"/>
</dbReference>
<dbReference type="OrthoDB" id="10264738at2759"/>
<dbReference type="SUPFAM" id="SSF81606">
    <property type="entry name" value="PP2C-like"/>
    <property type="match status" value="1"/>
</dbReference>
<keyword evidence="6 9" id="KW-0378">Hydrolase</keyword>
<evidence type="ECO:0000256" key="9">
    <source>
        <dbReference type="RuleBase" id="RU003465"/>
    </source>
</evidence>
<comment type="similarity">
    <text evidence="3 9">Belongs to the PP2C family.</text>
</comment>
<dbReference type="PROSITE" id="PS51746">
    <property type="entry name" value="PPM_2"/>
    <property type="match status" value="1"/>
</dbReference>
<organism evidence="12 13">
    <name type="scientific">Phaedon cochleariae</name>
    <name type="common">Mustard beetle</name>
    <dbReference type="NCBI Taxonomy" id="80249"/>
    <lineage>
        <taxon>Eukaryota</taxon>
        <taxon>Metazoa</taxon>
        <taxon>Ecdysozoa</taxon>
        <taxon>Arthropoda</taxon>
        <taxon>Hexapoda</taxon>
        <taxon>Insecta</taxon>
        <taxon>Pterygota</taxon>
        <taxon>Neoptera</taxon>
        <taxon>Endopterygota</taxon>
        <taxon>Coleoptera</taxon>
        <taxon>Polyphaga</taxon>
        <taxon>Cucujiformia</taxon>
        <taxon>Chrysomeloidea</taxon>
        <taxon>Chrysomelidae</taxon>
        <taxon>Chrysomelinae</taxon>
        <taxon>Chrysomelini</taxon>
        <taxon>Phaedon</taxon>
    </lineage>
</organism>
<dbReference type="InterPro" id="IPR000222">
    <property type="entry name" value="PP2C_BS"/>
</dbReference>
<dbReference type="Gene3D" id="3.60.40.10">
    <property type="entry name" value="PPM-type phosphatase domain"/>
    <property type="match status" value="1"/>
</dbReference>
<dbReference type="SMART" id="SM00332">
    <property type="entry name" value="PP2Cc"/>
    <property type="match status" value="1"/>
</dbReference>
<keyword evidence="13" id="KW-1185">Reference proteome</keyword>
<accession>A0A9N9X2Z0</accession>
<evidence type="ECO:0000313" key="12">
    <source>
        <dbReference type="EMBL" id="CAG9819555.1"/>
    </source>
</evidence>
<dbReference type="Pfam" id="PF00481">
    <property type="entry name" value="PP2C"/>
    <property type="match status" value="1"/>
</dbReference>
<evidence type="ECO:0000313" key="13">
    <source>
        <dbReference type="Proteomes" id="UP001153737"/>
    </source>
</evidence>
<dbReference type="FunFam" id="3.60.40.10:FF:000016">
    <property type="entry name" value="Protein phosphatase 2C"/>
    <property type="match status" value="1"/>
</dbReference>
<dbReference type="InterPro" id="IPR015655">
    <property type="entry name" value="PP2C"/>
</dbReference>
<gene>
    <name evidence="12" type="ORF">PHAECO_LOCUS7263</name>
</gene>
<evidence type="ECO:0000256" key="1">
    <source>
        <dbReference type="ARBA" id="ARBA00001936"/>
    </source>
</evidence>
<dbReference type="PANTHER" id="PTHR13832:SF565">
    <property type="entry name" value="AT28366P-RELATED"/>
    <property type="match status" value="1"/>
</dbReference>
<evidence type="ECO:0000256" key="6">
    <source>
        <dbReference type="ARBA" id="ARBA00022801"/>
    </source>
</evidence>
<dbReference type="InterPro" id="IPR001932">
    <property type="entry name" value="PPM-type_phosphatase-like_dom"/>
</dbReference>
<keyword evidence="5" id="KW-0479">Metal-binding</keyword>
<evidence type="ECO:0000256" key="5">
    <source>
        <dbReference type="ARBA" id="ARBA00022723"/>
    </source>
</evidence>
<feature type="region of interest" description="Disordered" evidence="10">
    <location>
        <begin position="22"/>
        <end position="43"/>
    </location>
</feature>
<dbReference type="PANTHER" id="PTHR13832">
    <property type="entry name" value="PROTEIN PHOSPHATASE 2C"/>
    <property type="match status" value="1"/>
</dbReference>
<reference evidence="12" key="2">
    <citation type="submission" date="2022-10" db="EMBL/GenBank/DDBJ databases">
        <authorList>
            <consortium name="ENA_rothamsted_submissions"/>
            <consortium name="culmorum"/>
            <person name="King R."/>
        </authorList>
    </citation>
    <scope>NUCLEOTIDE SEQUENCE</scope>
</reference>
<comment type="cofactor">
    <cofactor evidence="1">
        <name>Mn(2+)</name>
        <dbReference type="ChEBI" id="CHEBI:29035"/>
    </cofactor>
</comment>
<comment type="cofactor">
    <cofactor evidence="2">
        <name>Mg(2+)</name>
        <dbReference type="ChEBI" id="CHEBI:18420"/>
    </cofactor>
</comment>
<dbReference type="PROSITE" id="PS01032">
    <property type="entry name" value="PPM_1"/>
    <property type="match status" value="1"/>
</dbReference>
<evidence type="ECO:0000256" key="10">
    <source>
        <dbReference type="SAM" id="MobiDB-lite"/>
    </source>
</evidence>
<dbReference type="EMBL" id="OU896709">
    <property type="protein sequence ID" value="CAG9819555.1"/>
    <property type="molecule type" value="Genomic_DNA"/>
</dbReference>
<dbReference type="CDD" id="cd00143">
    <property type="entry name" value="PP2Cc"/>
    <property type="match status" value="1"/>
</dbReference>
<proteinExistence type="inferred from homology"/>
<reference evidence="12" key="1">
    <citation type="submission" date="2022-01" db="EMBL/GenBank/DDBJ databases">
        <authorList>
            <person name="King R."/>
        </authorList>
    </citation>
    <scope>NUCLEOTIDE SEQUENCE</scope>
</reference>
<dbReference type="AlphaFoldDB" id="A0A9N9X2Z0"/>
<dbReference type="InterPro" id="IPR036457">
    <property type="entry name" value="PPM-type-like_dom_sf"/>
</dbReference>
<sequence>MKMAFYFYMQSSAHMMSKLKYEQNETENKHEKKQQKSKLKHETKAKYDNGHTGYWKIFFHHISHHKKGNKHTTNNGAMGQTLSEPVTVKGTSCCENTLFRVGSSCMQGWRVNMEDSHTHILSLPDSPGTAYFAVYDGHGGAKIAEYAGDHLHKYIINRSEYKEGNIPEAMKKGFLEFDSHMLDKHSLRDEGSGTTAVTMIIKDDKLYCANVGDSRAVASINGKAEPLSDDHKPVNQSEYERITAAGGWVDCNRVNGNLALSRALGDFAFKRNTEKGPEAQIVTAYPDVLEQTITSDWEFIVLACDGIWDVMSNQEVVSFVRENIAQGMDPEDICENLMMRCLAPDCQMAGLGCDNMTVVIVALLHGESYEKLQEKCKVRAVGVEEETEVSEKDKGGENGELI</sequence>
<feature type="domain" description="PPM-type phosphatase" evidence="11">
    <location>
        <begin position="100"/>
        <end position="363"/>
    </location>
</feature>
<dbReference type="GO" id="GO:0046872">
    <property type="term" value="F:metal ion binding"/>
    <property type="evidence" value="ECO:0007669"/>
    <property type="project" value="UniProtKB-KW"/>
</dbReference>
<protein>
    <recommendedName>
        <fullName evidence="4">protein-serine/threonine phosphatase</fullName>
        <ecNumber evidence="4">3.1.3.16</ecNumber>
    </recommendedName>
</protein>
<keyword evidence="8" id="KW-0464">Manganese</keyword>
<evidence type="ECO:0000259" key="11">
    <source>
        <dbReference type="PROSITE" id="PS51746"/>
    </source>
</evidence>
<evidence type="ECO:0000256" key="2">
    <source>
        <dbReference type="ARBA" id="ARBA00001946"/>
    </source>
</evidence>
<evidence type="ECO:0000256" key="4">
    <source>
        <dbReference type="ARBA" id="ARBA00013081"/>
    </source>
</evidence>
<evidence type="ECO:0000256" key="3">
    <source>
        <dbReference type="ARBA" id="ARBA00006702"/>
    </source>
</evidence>
<keyword evidence="7 9" id="KW-0904">Protein phosphatase</keyword>
<evidence type="ECO:0000256" key="7">
    <source>
        <dbReference type="ARBA" id="ARBA00022912"/>
    </source>
</evidence>
<evidence type="ECO:0000256" key="8">
    <source>
        <dbReference type="ARBA" id="ARBA00023211"/>
    </source>
</evidence>